<name>A0A286RHX8_9BACT</name>
<reference evidence="1 2" key="1">
    <citation type="journal article" name="Front. Microbiol.">
        <title>Sugar Metabolism of the First Thermophilic Planctomycete Thermogutta terrifontis: Comparative Genomic and Transcriptomic Approaches.</title>
        <authorList>
            <person name="Elcheninov A.G."/>
            <person name="Menzel P."/>
            <person name="Gudbergsdottir S.R."/>
            <person name="Slesarev A.I."/>
            <person name="Kadnikov V.V."/>
            <person name="Krogh A."/>
            <person name="Bonch-Osmolovskaya E.A."/>
            <person name="Peng X."/>
            <person name="Kublanov I.V."/>
        </authorList>
    </citation>
    <scope>NUCLEOTIDE SEQUENCE [LARGE SCALE GENOMIC DNA]</scope>
    <source>
        <strain evidence="1 2">R1</strain>
    </source>
</reference>
<dbReference type="Proteomes" id="UP000215086">
    <property type="component" value="Chromosome"/>
</dbReference>
<accession>A0A286RHX8</accession>
<proteinExistence type="predicted"/>
<sequence>MLTAGDMFWLASCGDLQEALLFCQDQFSVKKSKVEHKYCVEMH</sequence>
<dbReference type="EMBL" id="CP018477">
    <property type="protein sequence ID" value="ASV75536.1"/>
    <property type="molecule type" value="Genomic_DNA"/>
</dbReference>
<keyword evidence="2" id="KW-1185">Reference proteome</keyword>
<dbReference type="KEGG" id="ttf:THTE_2934"/>
<protein>
    <submittedName>
        <fullName evidence="1">Uncharacterized protein</fullName>
    </submittedName>
</protein>
<gene>
    <name evidence="1" type="ORF">THTE_2934</name>
</gene>
<evidence type="ECO:0000313" key="2">
    <source>
        <dbReference type="Proteomes" id="UP000215086"/>
    </source>
</evidence>
<evidence type="ECO:0000313" key="1">
    <source>
        <dbReference type="EMBL" id="ASV75536.1"/>
    </source>
</evidence>
<organism evidence="1 2">
    <name type="scientific">Thermogutta terrifontis</name>
    <dbReference type="NCBI Taxonomy" id="1331910"/>
    <lineage>
        <taxon>Bacteria</taxon>
        <taxon>Pseudomonadati</taxon>
        <taxon>Planctomycetota</taxon>
        <taxon>Planctomycetia</taxon>
        <taxon>Pirellulales</taxon>
        <taxon>Thermoguttaceae</taxon>
        <taxon>Thermogutta</taxon>
    </lineage>
</organism>
<dbReference type="AlphaFoldDB" id="A0A286RHX8"/>